<dbReference type="SUPFAM" id="SSF48452">
    <property type="entry name" value="TPR-like"/>
    <property type="match status" value="1"/>
</dbReference>
<feature type="repeat" description="TPR" evidence="1">
    <location>
        <begin position="54"/>
        <end position="87"/>
    </location>
</feature>
<dbReference type="InterPro" id="IPR019734">
    <property type="entry name" value="TPR_rpt"/>
</dbReference>
<name>A0A1F8DW95_9BACT</name>
<dbReference type="InterPro" id="IPR011990">
    <property type="entry name" value="TPR-like_helical_dom_sf"/>
</dbReference>
<evidence type="ECO:0000313" key="3">
    <source>
        <dbReference type="Proteomes" id="UP000177011"/>
    </source>
</evidence>
<comment type="caution">
    <text evidence="2">The sequence shown here is derived from an EMBL/GenBank/DDBJ whole genome shotgun (WGS) entry which is preliminary data.</text>
</comment>
<dbReference type="Proteomes" id="UP000177011">
    <property type="component" value="Unassembled WGS sequence"/>
</dbReference>
<keyword evidence="1" id="KW-0802">TPR repeat</keyword>
<dbReference type="SMART" id="SM00028">
    <property type="entry name" value="TPR"/>
    <property type="match status" value="2"/>
</dbReference>
<dbReference type="EMBL" id="MGIS01000017">
    <property type="protein sequence ID" value="OGM92853.1"/>
    <property type="molecule type" value="Genomic_DNA"/>
</dbReference>
<protein>
    <submittedName>
        <fullName evidence="2">Uncharacterized protein</fullName>
    </submittedName>
</protein>
<evidence type="ECO:0000256" key="1">
    <source>
        <dbReference type="PROSITE-ProRule" id="PRU00339"/>
    </source>
</evidence>
<dbReference type="AlphaFoldDB" id="A0A1F8DW95"/>
<proteinExistence type="predicted"/>
<sequence length="190" mass="21704">MSTRLQKITFGFCGGFLVLYGSVALYAASSGVTRPQLLFGMLGHRFFVQEPWGSVAWFIKATRFHDEQKIDAAEEALHEAIRLDPYNHPEYWLRLGQLQFEQRRQKEALETVTKVLGLWNEDAINYLIQQKRDILSQLSGVEPERIPRTQSDDLIELALLRAAVAETLGDNTQARLWIGRASSWRAAIDK</sequence>
<dbReference type="Gene3D" id="1.25.40.10">
    <property type="entry name" value="Tetratricopeptide repeat domain"/>
    <property type="match status" value="1"/>
</dbReference>
<dbReference type="PROSITE" id="PS50005">
    <property type="entry name" value="TPR"/>
    <property type="match status" value="1"/>
</dbReference>
<organism evidence="2 3">
    <name type="scientific">Candidatus Wolfebacteria bacterium RIFCSPLOWO2_01_FULL_47_17b</name>
    <dbReference type="NCBI Taxonomy" id="1802558"/>
    <lineage>
        <taxon>Bacteria</taxon>
        <taxon>Candidatus Wolfeibacteriota</taxon>
    </lineage>
</organism>
<accession>A0A1F8DW95</accession>
<gene>
    <name evidence="2" type="ORF">A2935_02150</name>
</gene>
<reference evidence="2 3" key="1">
    <citation type="journal article" date="2016" name="Nat. Commun.">
        <title>Thousands of microbial genomes shed light on interconnected biogeochemical processes in an aquifer system.</title>
        <authorList>
            <person name="Anantharaman K."/>
            <person name="Brown C.T."/>
            <person name="Hug L.A."/>
            <person name="Sharon I."/>
            <person name="Castelle C.J."/>
            <person name="Probst A.J."/>
            <person name="Thomas B.C."/>
            <person name="Singh A."/>
            <person name="Wilkins M.J."/>
            <person name="Karaoz U."/>
            <person name="Brodie E.L."/>
            <person name="Williams K.H."/>
            <person name="Hubbard S.S."/>
            <person name="Banfield J.F."/>
        </authorList>
    </citation>
    <scope>NUCLEOTIDE SEQUENCE [LARGE SCALE GENOMIC DNA]</scope>
</reference>
<evidence type="ECO:0000313" key="2">
    <source>
        <dbReference type="EMBL" id="OGM92853.1"/>
    </source>
</evidence>